<dbReference type="InterPro" id="IPR050545">
    <property type="entry name" value="Mycobact_MmpL"/>
</dbReference>
<keyword evidence="5 6" id="KW-0472">Membrane</keyword>
<reference evidence="8 9" key="1">
    <citation type="submission" date="2019-08" db="EMBL/GenBank/DDBJ databases">
        <title>Antarcticibacterium arcticum sp. nov., a bacterium isolated from marine sediment of the Canadian Beaufort Sea.</title>
        <authorList>
            <person name="Lee Y.M."/>
            <person name="Baek K."/>
            <person name="Lee D.-H."/>
            <person name="Shin S.C."/>
            <person name="Jin Y.K."/>
            <person name="Park Y."/>
        </authorList>
    </citation>
    <scope>NUCLEOTIDE SEQUENCE [LARGE SCALE GENOMIC DNA]</scope>
    <source>
        <strain evidence="8 9">PAMC 28998</strain>
    </source>
</reference>
<feature type="transmembrane region" description="Helical" evidence="6">
    <location>
        <begin position="706"/>
        <end position="731"/>
    </location>
</feature>
<sequence length="993" mass="112546">MVKLHQLIIKHKVLALTGLAIFIGVMAFLASSIRLEEDISNLIPAGEKQEVLKKVLANTEFSDKIIVTISSQNGEPQPDELTRYAQEFLDSVHQQLPDYITDIQGKIPEEGIREIYNFVYQNLPLFLNEADYNEISTRLDKNSIQTRMEENYKNLISPTGLVTKEYLFKDPLSLTSLGLKKLEELQVEDEFELYDNFLISKDHRHVLLFISPSFPASETSRNTIFLKELETVQQDLNRKYKGVKGDFFGGVLYSVANANQIKSDIKVTLGIAGVILLLILIFYYRKFYVPLLIFLPGILGGLTAIAVLFLLKGTISAISLGIGAVLLGISIDYSLHILTHYKNNNNIKKLYRDVTVPVLMSSTTTAIAFLCLIFLKSEALNDLGLFAAISVVVASLLALILIPVLYRAPVKEERSNTIIDQIAGYDLHKKTPVVAIMFVIFIVGLFFFTGVGFNKDLSAINFEPREIKDKEQNVQKIAGKAAKSIYLVSYGNSVDEALENNNSLYRELSALEQKEEINSFSSIGGVVLSTNTQLAKIEQWKEFWTPEKKQGVQEDLKAESEGFGFKPESFNSFYELLTKDFEPIYLDDYRNISNLYLDDFIKAGENFATVTTGLNLKPENKQKILNSLAEDQNMVVVDRKEINEGFLGNLKGEFNKLIGYSLIAVCFILLLFYRSLELTLLTLLPIGITWVITLGLLAILNIEFNILNIIISTFIFGLGLDYSIFITNAFLSEYETGVKVIKTYRTSILLSVITTLLGIGALFFAEHPALRSISIVSIIGVITALFVTFIIQGFIFQKLFIDRKLKGKAPFAFKNYLNPTIITNSDEKLYYRKEVYDNYRYKKDFPGIRRKFESDKERYLKVAEYLEMKDVVLHYTSGKGLLPVYLRYKRPGIKIVGVEHDRAKLQIALNTLSSSTAHLEFQDFVPREKSYFNVIIISEVPPQEAEIDLNRLIAGSAEKVIILDPGYSYRWIIDLNFEILYRQNEVVVLQKVE</sequence>
<feature type="transmembrane region" description="Helical" evidence="6">
    <location>
        <begin position="383"/>
        <end position="406"/>
    </location>
</feature>
<evidence type="ECO:0000256" key="5">
    <source>
        <dbReference type="ARBA" id="ARBA00023136"/>
    </source>
</evidence>
<evidence type="ECO:0000256" key="6">
    <source>
        <dbReference type="SAM" id="Phobius"/>
    </source>
</evidence>
<dbReference type="PANTHER" id="PTHR33406:SF13">
    <property type="entry name" value="MEMBRANE PROTEIN YDFJ"/>
    <property type="match status" value="1"/>
</dbReference>
<feature type="transmembrane region" description="Helical" evidence="6">
    <location>
        <begin position="657"/>
        <end position="673"/>
    </location>
</feature>
<evidence type="ECO:0000256" key="3">
    <source>
        <dbReference type="ARBA" id="ARBA00022692"/>
    </source>
</evidence>
<dbReference type="AlphaFoldDB" id="A0A5B8YGS7"/>
<dbReference type="InterPro" id="IPR004869">
    <property type="entry name" value="MMPL_dom"/>
</dbReference>
<feature type="transmembrane region" description="Helical" evidence="6">
    <location>
        <begin position="771"/>
        <end position="796"/>
    </location>
</feature>
<evidence type="ECO:0000256" key="4">
    <source>
        <dbReference type="ARBA" id="ARBA00022989"/>
    </source>
</evidence>
<keyword evidence="4 6" id="KW-1133">Transmembrane helix</keyword>
<evidence type="ECO:0000313" key="8">
    <source>
        <dbReference type="EMBL" id="QED36984.1"/>
    </source>
</evidence>
<dbReference type="EMBL" id="CP042476">
    <property type="protein sequence ID" value="QED36984.1"/>
    <property type="molecule type" value="Genomic_DNA"/>
</dbReference>
<keyword evidence="2" id="KW-1003">Cell membrane</keyword>
<feature type="transmembrane region" description="Helical" evidence="6">
    <location>
        <begin position="291"/>
        <end position="311"/>
    </location>
</feature>
<dbReference type="RefSeq" id="WP_146831350.1">
    <property type="nucleotide sequence ID" value="NZ_CP042476.1"/>
</dbReference>
<organism evidence="8 9">
    <name type="scientific">Antarcticibacterium arcticum</name>
    <dbReference type="NCBI Taxonomy" id="2585771"/>
    <lineage>
        <taxon>Bacteria</taxon>
        <taxon>Pseudomonadati</taxon>
        <taxon>Bacteroidota</taxon>
        <taxon>Flavobacteriia</taxon>
        <taxon>Flavobacteriales</taxon>
        <taxon>Flavobacteriaceae</taxon>
        <taxon>Antarcticibacterium</taxon>
    </lineage>
</organism>
<keyword evidence="9" id="KW-1185">Reference proteome</keyword>
<evidence type="ECO:0000256" key="2">
    <source>
        <dbReference type="ARBA" id="ARBA00022475"/>
    </source>
</evidence>
<accession>A0A5B8YGS7</accession>
<proteinExistence type="predicted"/>
<feature type="transmembrane region" description="Helical" evidence="6">
    <location>
        <begin position="317"/>
        <end position="335"/>
    </location>
</feature>
<feature type="transmembrane region" description="Helical" evidence="6">
    <location>
        <begin position="680"/>
        <end position="700"/>
    </location>
</feature>
<evidence type="ECO:0000259" key="7">
    <source>
        <dbReference type="Pfam" id="PF03176"/>
    </source>
</evidence>
<dbReference type="OrthoDB" id="9803035at2"/>
<feature type="transmembrane region" description="Helical" evidence="6">
    <location>
        <begin position="267"/>
        <end position="284"/>
    </location>
</feature>
<dbReference type="GO" id="GO:0005886">
    <property type="term" value="C:plasma membrane"/>
    <property type="evidence" value="ECO:0007669"/>
    <property type="project" value="UniProtKB-SubCell"/>
</dbReference>
<comment type="subcellular location">
    <subcellularLocation>
        <location evidence="1">Cell membrane</location>
        <topology evidence="1">Multi-pass membrane protein</topology>
    </subcellularLocation>
</comment>
<gene>
    <name evidence="8" type="ORF">FK178_04330</name>
</gene>
<feature type="transmembrane region" description="Helical" evidence="6">
    <location>
        <begin position="433"/>
        <end position="453"/>
    </location>
</feature>
<feature type="domain" description="Membrane transport protein MMPL" evidence="7">
    <location>
        <begin position="657"/>
        <end position="788"/>
    </location>
</feature>
<dbReference type="Gene3D" id="1.20.1640.10">
    <property type="entry name" value="Multidrug efflux transporter AcrB transmembrane domain"/>
    <property type="match status" value="2"/>
</dbReference>
<dbReference type="SUPFAM" id="SSF82866">
    <property type="entry name" value="Multidrug efflux transporter AcrB transmembrane domain"/>
    <property type="match status" value="2"/>
</dbReference>
<evidence type="ECO:0000313" key="9">
    <source>
        <dbReference type="Proteomes" id="UP000321954"/>
    </source>
</evidence>
<feature type="domain" description="Membrane transport protein MMPL" evidence="7">
    <location>
        <begin position="195"/>
        <end position="405"/>
    </location>
</feature>
<protein>
    <submittedName>
        <fullName evidence="8">MMPL family transporter</fullName>
    </submittedName>
</protein>
<evidence type="ECO:0000256" key="1">
    <source>
        <dbReference type="ARBA" id="ARBA00004651"/>
    </source>
</evidence>
<name>A0A5B8YGS7_9FLAO</name>
<dbReference type="Pfam" id="PF03176">
    <property type="entry name" value="MMPL"/>
    <property type="match status" value="2"/>
</dbReference>
<keyword evidence="3 6" id="KW-0812">Transmembrane</keyword>
<feature type="transmembrane region" description="Helical" evidence="6">
    <location>
        <begin position="356"/>
        <end position="377"/>
    </location>
</feature>
<dbReference type="Proteomes" id="UP000321954">
    <property type="component" value="Chromosome"/>
</dbReference>
<dbReference type="PANTHER" id="PTHR33406">
    <property type="entry name" value="MEMBRANE PROTEIN MJ1562-RELATED"/>
    <property type="match status" value="1"/>
</dbReference>
<dbReference type="KEGG" id="anp:FK178_04330"/>
<feature type="transmembrane region" description="Helical" evidence="6">
    <location>
        <begin position="743"/>
        <end position="765"/>
    </location>
</feature>